<sequence length="147" mass="16077">MAENDCWPSVDVPDSSDKATTATLTEAGWEQLEVHLKQSLKTYEQARDRAEIERLQGTILRLMQALAKVHPEARERRQYDAKAKEFQRAPDARKAGILVVEIGRGLGLLIASPFFIVGGALYGFGLVFRGAANLVTGGAIGKLVARK</sequence>
<dbReference type="AlphaFoldDB" id="A0AAD6YLZ2"/>
<accession>A0AAD6YLZ2</accession>
<dbReference type="EMBL" id="JARJCW010000006">
    <property type="protein sequence ID" value="KAJ7223278.1"/>
    <property type="molecule type" value="Genomic_DNA"/>
</dbReference>
<organism evidence="1 2">
    <name type="scientific">Mycena pura</name>
    <dbReference type="NCBI Taxonomy" id="153505"/>
    <lineage>
        <taxon>Eukaryota</taxon>
        <taxon>Fungi</taxon>
        <taxon>Dikarya</taxon>
        <taxon>Basidiomycota</taxon>
        <taxon>Agaricomycotina</taxon>
        <taxon>Agaricomycetes</taxon>
        <taxon>Agaricomycetidae</taxon>
        <taxon>Agaricales</taxon>
        <taxon>Marasmiineae</taxon>
        <taxon>Mycenaceae</taxon>
        <taxon>Mycena</taxon>
    </lineage>
</organism>
<dbReference type="Proteomes" id="UP001219525">
    <property type="component" value="Unassembled WGS sequence"/>
</dbReference>
<protein>
    <submittedName>
        <fullName evidence="1">Uncharacterized protein</fullName>
    </submittedName>
</protein>
<name>A0AAD6YLZ2_9AGAR</name>
<evidence type="ECO:0000313" key="1">
    <source>
        <dbReference type="EMBL" id="KAJ7223278.1"/>
    </source>
</evidence>
<evidence type="ECO:0000313" key="2">
    <source>
        <dbReference type="Proteomes" id="UP001219525"/>
    </source>
</evidence>
<reference evidence="1" key="1">
    <citation type="submission" date="2023-03" db="EMBL/GenBank/DDBJ databases">
        <title>Massive genome expansion in bonnet fungi (Mycena s.s.) driven by repeated elements and novel gene families across ecological guilds.</title>
        <authorList>
            <consortium name="Lawrence Berkeley National Laboratory"/>
            <person name="Harder C.B."/>
            <person name="Miyauchi S."/>
            <person name="Viragh M."/>
            <person name="Kuo A."/>
            <person name="Thoen E."/>
            <person name="Andreopoulos B."/>
            <person name="Lu D."/>
            <person name="Skrede I."/>
            <person name="Drula E."/>
            <person name="Henrissat B."/>
            <person name="Morin E."/>
            <person name="Kohler A."/>
            <person name="Barry K."/>
            <person name="LaButti K."/>
            <person name="Morin E."/>
            <person name="Salamov A."/>
            <person name="Lipzen A."/>
            <person name="Mereny Z."/>
            <person name="Hegedus B."/>
            <person name="Baldrian P."/>
            <person name="Stursova M."/>
            <person name="Weitz H."/>
            <person name="Taylor A."/>
            <person name="Grigoriev I.V."/>
            <person name="Nagy L.G."/>
            <person name="Martin F."/>
            <person name="Kauserud H."/>
        </authorList>
    </citation>
    <scope>NUCLEOTIDE SEQUENCE</scope>
    <source>
        <strain evidence="1">9144</strain>
    </source>
</reference>
<keyword evidence="2" id="KW-1185">Reference proteome</keyword>
<gene>
    <name evidence="1" type="ORF">GGX14DRAFT_427291</name>
</gene>
<proteinExistence type="predicted"/>
<comment type="caution">
    <text evidence="1">The sequence shown here is derived from an EMBL/GenBank/DDBJ whole genome shotgun (WGS) entry which is preliminary data.</text>
</comment>